<proteinExistence type="predicted"/>
<protein>
    <submittedName>
        <fullName evidence="1">Uncharacterized protein</fullName>
    </submittedName>
</protein>
<name>A0ACC2DL91_DIPCM</name>
<reference evidence="2" key="1">
    <citation type="journal article" date="2024" name="Proc. Natl. Acad. Sci. U.S.A.">
        <title>Extraordinary preservation of gene collinearity over three hundred million years revealed in homosporous lycophytes.</title>
        <authorList>
            <person name="Li C."/>
            <person name="Wickell D."/>
            <person name="Kuo L.Y."/>
            <person name="Chen X."/>
            <person name="Nie B."/>
            <person name="Liao X."/>
            <person name="Peng D."/>
            <person name="Ji J."/>
            <person name="Jenkins J."/>
            <person name="Williams M."/>
            <person name="Shu S."/>
            <person name="Plott C."/>
            <person name="Barry K."/>
            <person name="Rajasekar S."/>
            <person name="Grimwood J."/>
            <person name="Han X."/>
            <person name="Sun S."/>
            <person name="Hou Z."/>
            <person name="He W."/>
            <person name="Dai G."/>
            <person name="Sun C."/>
            <person name="Schmutz J."/>
            <person name="Leebens-Mack J.H."/>
            <person name="Li F.W."/>
            <person name="Wang L."/>
        </authorList>
    </citation>
    <scope>NUCLEOTIDE SEQUENCE [LARGE SCALE GENOMIC DNA]</scope>
    <source>
        <strain evidence="2">cv. PW_Plant_1</strain>
    </source>
</reference>
<evidence type="ECO:0000313" key="2">
    <source>
        <dbReference type="Proteomes" id="UP001162992"/>
    </source>
</evidence>
<gene>
    <name evidence="1" type="ORF">O6H91_05G019800</name>
</gene>
<comment type="caution">
    <text evidence="1">The sequence shown here is derived from an EMBL/GenBank/DDBJ whole genome shotgun (WGS) entry which is preliminary data.</text>
</comment>
<evidence type="ECO:0000313" key="1">
    <source>
        <dbReference type="EMBL" id="KAJ7555042.1"/>
    </source>
</evidence>
<keyword evidence="2" id="KW-1185">Reference proteome</keyword>
<accession>A0ACC2DL91</accession>
<dbReference type="Proteomes" id="UP001162992">
    <property type="component" value="Chromosome 5"/>
</dbReference>
<organism evidence="1 2">
    <name type="scientific">Diphasiastrum complanatum</name>
    <name type="common">Issler's clubmoss</name>
    <name type="synonym">Lycopodium complanatum</name>
    <dbReference type="NCBI Taxonomy" id="34168"/>
    <lineage>
        <taxon>Eukaryota</taxon>
        <taxon>Viridiplantae</taxon>
        <taxon>Streptophyta</taxon>
        <taxon>Embryophyta</taxon>
        <taxon>Tracheophyta</taxon>
        <taxon>Lycopodiopsida</taxon>
        <taxon>Lycopodiales</taxon>
        <taxon>Lycopodiaceae</taxon>
        <taxon>Lycopodioideae</taxon>
        <taxon>Diphasiastrum</taxon>
    </lineage>
</organism>
<sequence>MMTEDTDIWAMHNKVTAHSDAHVLDQGMTKLPTAGSSLLKSGSEVANSKIVADVQSLQPLQAHFSNTRQKRFIFVDHSGGKSRIYFHPSMVKDLSDITLAKDMSYLSALSGENVSSGLHPMMQVVSLKDLCQGDSAGNELALLAYERTMASAFAALHEMRSNRESLVLFEGMRSNPHPLVPMVNAEAQCTTQLNWEVENCANPDVSSASRLNDTDDLEALLNSDDETSTGESPGDYTWTSESESLIHKYDEISAPGQNQRSEFCFKDRDGHFTVKCFEAKESDCHCSVNEQLGVSNLCLLASDNSQISQKAVAPNSFQQSKSLGGVPSSSSQFSSSSTAKKRKHYSVHSLPVRSGSVKESRKDQSKQAVRLLQSIIPGVGGHTDTAAVLNKAIWHIRSLQRKVQDLEKARQQSEWADTK</sequence>
<dbReference type="EMBL" id="CM055096">
    <property type="protein sequence ID" value="KAJ7555042.1"/>
    <property type="molecule type" value="Genomic_DNA"/>
</dbReference>